<dbReference type="InterPro" id="IPR036097">
    <property type="entry name" value="HisK_dim/P_sf"/>
</dbReference>
<keyword evidence="8" id="KW-0902">Two-component regulatory system</keyword>
<dbReference type="RefSeq" id="WP_177104382.1">
    <property type="nucleotide sequence ID" value="NZ_JACAQB010000016.1"/>
</dbReference>
<evidence type="ECO:0000256" key="7">
    <source>
        <dbReference type="ARBA" id="ARBA00022840"/>
    </source>
</evidence>
<keyword evidence="3" id="KW-0597">Phosphoprotein</keyword>
<dbReference type="Gene3D" id="1.10.287.130">
    <property type="match status" value="1"/>
</dbReference>
<keyword evidence="7" id="KW-0067">ATP-binding</keyword>
<dbReference type="Pfam" id="PF02518">
    <property type="entry name" value="HATPase_c"/>
    <property type="match status" value="1"/>
</dbReference>
<dbReference type="PROSITE" id="PS50109">
    <property type="entry name" value="HIS_KIN"/>
    <property type="match status" value="1"/>
</dbReference>
<evidence type="ECO:0000256" key="1">
    <source>
        <dbReference type="ARBA" id="ARBA00000085"/>
    </source>
</evidence>
<keyword evidence="6 10" id="KW-0418">Kinase</keyword>
<dbReference type="SUPFAM" id="SSF47384">
    <property type="entry name" value="Homodimeric domain of signal transducing histidine kinase"/>
    <property type="match status" value="1"/>
</dbReference>
<dbReference type="PANTHER" id="PTHR43065">
    <property type="entry name" value="SENSOR HISTIDINE KINASE"/>
    <property type="match status" value="1"/>
</dbReference>
<dbReference type="InterPro" id="IPR003661">
    <property type="entry name" value="HisK_dim/P_dom"/>
</dbReference>
<evidence type="ECO:0000256" key="3">
    <source>
        <dbReference type="ARBA" id="ARBA00022553"/>
    </source>
</evidence>
<dbReference type="InterPro" id="IPR003594">
    <property type="entry name" value="HATPase_dom"/>
</dbReference>
<dbReference type="EMBL" id="JACAQB010000016">
    <property type="protein sequence ID" value="NWB98668.1"/>
    <property type="molecule type" value="Genomic_DNA"/>
</dbReference>
<dbReference type="InterPro" id="IPR004358">
    <property type="entry name" value="Sig_transdc_His_kin-like_C"/>
</dbReference>
<accession>A0A7Y7XH30</accession>
<comment type="caution">
    <text evidence="10">The sequence shown here is derived from an EMBL/GenBank/DDBJ whole genome shotgun (WGS) entry which is preliminary data.</text>
</comment>
<dbReference type="Gene3D" id="3.30.565.10">
    <property type="entry name" value="Histidine kinase-like ATPase, C-terminal domain"/>
    <property type="match status" value="1"/>
</dbReference>
<dbReference type="SMART" id="SM00388">
    <property type="entry name" value="HisKA"/>
    <property type="match status" value="1"/>
</dbReference>
<dbReference type="InterPro" id="IPR036890">
    <property type="entry name" value="HATPase_C_sf"/>
</dbReference>
<evidence type="ECO:0000256" key="5">
    <source>
        <dbReference type="ARBA" id="ARBA00022741"/>
    </source>
</evidence>
<dbReference type="SMART" id="SM00387">
    <property type="entry name" value="HATPase_c"/>
    <property type="match status" value="1"/>
</dbReference>
<evidence type="ECO:0000256" key="6">
    <source>
        <dbReference type="ARBA" id="ARBA00022777"/>
    </source>
</evidence>
<evidence type="ECO:0000259" key="9">
    <source>
        <dbReference type="PROSITE" id="PS50109"/>
    </source>
</evidence>
<dbReference type="GO" id="GO:0000155">
    <property type="term" value="F:phosphorelay sensor kinase activity"/>
    <property type="evidence" value="ECO:0007669"/>
    <property type="project" value="InterPro"/>
</dbReference>
<dbReference type="AlphaFoldDB" id="A0A7Y7XH30"/>
<sequence length="281" mass="30958">MLYKLLCIMLPLLAINLLSICALIKAQAALFRAQAQLAHVSRLTSLGELAASIVHEVNQPLTAIGSSAEACRHWLDRPLPDLDEARQSLDRIISCSQRASEIIRRVWTFSRQCDPLSQRASLNDIVQETLDLLQCELAQHKVCPKVDLATFTEQINADRLQLQQVIINLIINACHAMERVEIGERILCIRTWMKDNEAVLEVADRGSGIPADLLPHVFTPFFTTKKNGLGLGLSICRSIIDFHNGRIWASAATGKGSTFLFALPVLASGDLQAPPPLGNKP</sequence>
<dbReference type="PANTHER" id="PTHR43065:SF10">
    <property type="entry name" value="PEROXIDE STRESS-ACTIVATED HISTIDINE KINASE MAK3"/>
    <property type="match status" value="1"/>
</dbReference>
<evidence type="ECO:0000256" key="8">
    <source>
        <dbReference type="ARBA" id="ARBA00023012"/>
    </source>
</evidence>
<dbReference type="CDD" id="cd00082">
    <property type="entry name" value="HisKA"/>
    <property type="match status" value="1"/>
</dbReference>
<keyword evidence="4" id="KW-0808">Transferase</keyword>
<dbReference type="SUPFAM" id="SSF55874">
    <property type="entry name" value="ATPase domain of HSP90 chaperone/DNA topoisomerase II/histidine kinase"/>
    <property type="match status" value="1"/>
</dbReference>
<proteinExistence type="predicted"/>
<feature type="domain" description="Histidine kinase" evidence="9">
    <location>
        <begin position="52"/>
        <end position="267"/>
    </location>
</feature>
<evidence type="ECO:0000256" key="2">
    <source>
        <dbReference type="ARBA" id="ARBA00012438"/>
    </source>
</evidence>
<evidence type="ECO:0000256" key="4">
    <source>
        <dbReference type="ARBA" id="ARBA00022679"/>
    </source>
</evidence>
<reference evidence="10 11" key="1">
    <citation type="submission" date="2020-04" db="EMBL/GenBank/DDBJ databases">
        <title>Molecular characterization of pseudomonads from Agaricus bisporus reveal novel blotch 2 pathogens in Western Europe.</title>
        <authorList>
            <person name="Taparia T."/>
            <person name="Krijger M."/>
            <person name="Haynes E."/>
            <person name="Elpinstone J.G."/>
            <person name="Noble R."/>
            <person name="Van Der Wolf J."/>
        </authorList>
    </citation>
    <scope>NUCLEOTIDE SEQUENCE [LARGE SCALE GENOMIC DNA]</scope>
    <source>
        <strain evidence="10 11">H7001</strain>
    </source>
</reference>
<comment type="catalytic activity">
    <reaction evidence="1">
        <text>ATP + protein L-histidine = ADP + protein N-phospho-L-histidine.</text>
        <dbReference type="EC" id="2.7.13.3"/>
    </reaction>
</comment>
<evidence type="ECO:0000313" key="10">
    <source>
        <dbReference type="EMBL" id="NWB98668.1"/>
    </source>
</evidence>
<dbReference type="InterPro" id="IPR005467">
    <property type="entry name" value="His_kinase_dom"/>
</dbReference>
<gene>
    <name evidence="10" type="ORF">HX882_22500</name>
</gene>
<keyword evidence="5" id="KW-0547">Nucleotide-binding</keyword>
<dbReference type="Pfam" id="PF00512">
    <property type="entry name" value="HisKA"/>
    <property type="match status" value="1"/>
</dbReference>
<dbReference type="Proteomes" id="UP000539985">
    <property type="component" value="Unassembled WGS sequence"/>
</dbReference>
<name>A0A7Y7XH30_9PSED</name>
<dbReference type="PRINTS" id="PR00344">
    <property type="entry name" value="BCTRLSENSOR"/>
</dbReference>
<protein>
    <recommendedName>
        <fullName evidence="2">histidine kinase</fullName>
        <ecNumber evidence="2">2.7.13.3</ecNumber>
    </recommendedName>
</protein>
<dbReference type="GO" id="GO:0005524">
    <property type="term" value="F:ATP binding"/>
    <property type="evidence" value="ECO:0007669"/>
    <property type="project" value="UniProtKB-KW"/>
</dbReference>
<organism evidence="10 11">
    <name type="scientific">Pseudomonas gingeri</name>
    <dbReference type="NCBI Taxonomy" id="117681"/>
    <lineage>
        <taxon>Bacteria</taxon>
        <taxon>Pseudomonadati</taxon>
        <taxon>Pseudomonadota</taxon>
        <taxon>Gammaproteobacteria</taxon>
        <taxon>Pseudomonadales</taxon>
        <taxon>Pseudomonadaceae</taxon>
        <taxon>Pseudomonas</taxon>
    </lineage>
</organism>
<evidence type="ECO:0000313" key="11">
    <source>
        <dbReference type="Proteomes" id="UP000539985"/>
    </source>
</evidence>
<dbReference type="EC" id="2.7.13.3" evidence="2"/>